<dbReference type="OrthoDB" id="8186305at2759"/>
<reference evidence="8" key="1">
    <citation type="journal article" date="2021" name="Mol. Ecol. Resour.">
        <title>Apolygus lucorum genome provides insights into omnivorousness and mesophyll feeding.</title>
        <authorList>
            <person name="Liu Y."/>
            <person name="Liu H."/>
            <person name="Wang H."/>
            <person name="Huang T."/>
            <person name="Liu B."/>
            <person name="Yang B."/>
            <person name="Yin L."/>
            <person name="Li B."/>
            <person name="Zhang Y."/>
            <person name="Zhang S."/>
            <person name="Jiang F."/>
            <person name="Zhang X."/>
            <person name="Ren Y."/>
            <person name="Wang B."/>
            <person name="Wang S."/>
            <person name="Lu Y."/>
            <person name="Wu K."/>
            <person name="Fan W."/>
            <person name="Wang G."/>
        </authorList>
    </citation>
    <scope>NUCLEOTIDE SEQUENCE</scope>
    <source>
        <strain evidence="8">12Hb</strain>
    </source>
</reference>
<feature type="signal peptide" evidence="6">
    <location>
        <begin position="1"/>
        <end position="17"/>
    </location>
</feature>
<organism evidence="8 9">
    <name type="scientific">Apolygus lucorum</name>
    <name type="common">Small green plant bug</name>
    <name type="synonym">Lygocoris lucorum</name>
    <dbReference type="NCBI Taxonomy" id="248454"/>
    <lineage>
        <taxon>Eukaryota</taxon>
        <taxon>Metazoa</taxon>
        <taxon>Ecdysozoa</taxon>
        <taxon>Arthropoda</taxon>
        <taxon>Hexapoda</taxon>
        <taxon>Insecta</taxon>
        <taxon>Pterygota</taxon>
        <taxon>Neoptera</taxon>
        <taxon>Paraneoptera</taxon>
        <taxon>Hemiptera</taxon>
        <taxon>Heteroptera</taxon>
        <taxon>Panheteroptera</taxon>
        <taxon>Cimicomorpha</taxon>
        <taxon>Miridae</taxon>
        <taxon>Mirini</taxon>
        <taxon>Apolygus</taxon>
    </lineage>
</organism>
<gene>
    <name evidence="8" type="ORF">GE061_003719</name>
</gene>
<keyword evidence="2" id="KW-0677">Repeat</keyword>
<keyword evidence="9" id="KW-1185">Reference proteome</keyword>
<name>A0A8S9X4R1_APOLU</name>
<dbReference type="PROSITE" id="PS00028">
    <property type="entry name" value="ZINC_FINGER_C2H2_1"/>
    <property type="match status" value="2"/>
</dbReference>
<keyword evidence="6" id="KW-0732">Signal</keyword>
<evidence type="ECO:0000256" key="1">
    <source>
        <dbReference type="ARBA" id="ARBA00022723"/>
    </source>
</evidence>
<dbReference type="Gene3D" id="3.30.160.60">
    <property type="entry name" value="Classic Zinc Finger"/>
    <property type="match status" value="3"/>
</dbReference>
<feature type="domain" description="C2H2-type" evidence="7">
    <location>
        <begin position="193"/>
        <end position="220"/>
    </location>
</feature>
<dbReference type="GO" id="GO:0000981">
    <property type="term" value="F:DNA-binding transcription factor activity, RNA polymerase II-specific"/>
    <property type="evidence" value="ECO:0007669"/>
    <property type="project" value="TreeGrafter"/>
</dbReference>
<keyword evidence="1" id="KW-0479">Metal-binding</keyword>
<evidence type="ECO:0000256" key="5">
    <source>
        <dbReference type="PROSITE-ProRule" id="PRU00042"/>
    </source>
</evidence>
<dbReference type="SUPFAM" id="SSF57667">
    <property type="entry name" value="beta-beta-alpha zinc fingers"/>
    <property type="match status" value="3"/>
</dbReference>
<evidence type="ECO:0000259" key="7">
    <source>
        <dbReference type="PROSITE" id="PS50157"/>
    </source>
</evidence>
<dbReference type="GO" id="GO:0005634">
    <property type="term" value="C:nucleus"/>
    <property type="evidence" value="ECO:0007669"/>
    <property type="project" value="TreeGrafter"/>
</dbReference>
<comment type="caution">
    <text evidence="8">The sequence shown here is derived from an EMBL/GenBank/DDBJ whole genome shotgun (WGS) entry which is preliminary data.</text>
</comment>
<dbReference type="PROSITE" id="PS50157">
    <property type="entry name" value="ZINC_FINGER_C2H2_2"/>
    <property type="match status" value="5"/>
</dbReference>
<feature type="chain" id="PRO_5035782910" description="C2H2-type domain-containing protein" evidence="6">
    <location>
        <begin position="18"/>
        <end position="277"/>
    </location>
</feature>
<sequence length="277" mass="32228">MRLCFLAGFLIQYPTSAHLCLRCLRQYKYKHALVRHVKFECGREPQFQCKVCLRKFKRSESLKLHVATHQMHYCPKCPRKYKSKRALFRHFNYECGIEPRFSCPECLKRFTRRFTLRVHAARAILPVLVLFKKIQVQTGAGSPQKVRVRSGAAVLVPLVLQTLLAWRLFEGPLVSSTFNQCESTLNGTNGKGLVCERCQRSYQTVSSLNAHKKYICGVDPQFECRICSKKFKQKGSLKMHLAQIHLVFNEATRRTYNLSYETSDEQLQNLTEIVKFR</sequence>
<dbReference type="InterPro" id="IPR036236">
    <property type="entry name" value="Znf_C2H2_sf"/>
</dbReference>
<dbReference type="SMART" id="SM00355">
    <property type="entry name" value="ZnF_C2H2"/>
    <property type="match status" value="5"/>
</dbReference>
<evidence type="ECO:0000256" key="4">
    <source>
        <dbReference type="ARBA" id="ARBA00022833"/>
    </source>
</evidence>
<keyword evidence="3 5" id="KW-0863">Zinc-finger</keyword>
<proteinExistence type="predicted"/>
<feature type="domain" description="C2H2-type" evidence="7">
    <location>
        <begin position="47"/>
        <end position="69"/>
    </location>
</feature>
<feature type="domain" description="C2H2-type" evidence="7">
    <location>
        <begin position="222"/>
        <end position="245"/>
    </location>
</feature>
<evidence type="ECO:0000256" key="6">
    <source>
        <dbReference type="SAM" id="SignalP"/>
    </source>
</evidence>
<accession>A0A8S9X4R1</accession>
<dbReference type="Proteomes" id="UP000466442">
    <property type="component" value="Unassembled WGS sequence"/>
</dbReference>
<dbReference type="PANTHER" id="PTHR24409:SF295">
    <property type="entry name" value="AZ2-RELATED"/>
    <property type="match status" value="1"/>
</dbReference>
<dbReference type="Pfam" id="PF00096">
    <property type="entry name" value="zf-C2H2"/>
    <property type="match status" value="3"/>
</dbReference>
<keyword evidence="4" id="KW-0862">Zinc</keyword>
<feature type="domain" description="C2H2-type" evidence="7">
    <location>
        <begin position="18"/>
        <end position="45"/>
    </location>
</feature>
<evidence type="ECO:0000256" key="2">
    <source>
        <dbReference type="ARBA" id="ARBA00022737"/>
    </source>
</evidence>
<dbReference type="InterPro" id="IPR013087">
    <property type="entry name" value="Znf_C2H2_type"/>
</dbReference>
<dbReference type="GO" id="GO:0000977">
    <property type="term" value="F:RNA polymerase II transcription regulatory region sequence-specific DNA binding"/>
    <property type="evidence" value="ECO:0007669"/>
    <property type="project" value="TreeGrafter"/>
</dbReference>
<dbReference type="AlphaFoldDB" id="A0A8S9X4R1"/>
<feature type="domain" description="C2H2-type" evidence="7">
    <location>
        <begin position="101"/>
        <end position="119"/>
    </location>
</feature>
<dbReference type="EMBL" id="WIXP02000011">
    <property type="protein sequence ID" value="KAF6203301.1"/>
    <property type="molecule type" value="Genomic_DNA"/>
</dbReference>
<dbReference type="PANTHER" id="PTHR24409">
    <property type="entry name" value="ZINC FINGER PROTEIN 142"/>
    <property type="match status" value="1"/>
</dbReference>
<dbReference type="GO" id="GO:0008270">
    <property type="term" value="F:zinc ion binding"/>
    <property type="evidence" value="ECO:0007669"/>
    <property type="project" value="UniProtKB-KW"/>
</dbReference>
<evidence type="ECO:0000313" key="9">
    <source>
        <dbReference type="Proteomes" id="UP000466442"/>
    </source>
</evidence>
<evidence type="ECO:0000313" key="8">
    <source>
        <dbReference type="EMBL" id="KAF6203301.1"/>
    </source>
</evidence>
<protein>
    <recommendedName>
        <fullName evidence="7">C2H2-type domain-containing protein</fullName>
    </recommendedName>
</protein>
<evidence type="ECO:0000256" key="3">
    <source>
        <dbReference type="ARBA" id="ARBA00022771"/>
    </source>
</evidence>